<proteinExistence type="predicted"/>
<dbReference type="PROSITE" id="PS51464">
    <property type="entry name" value="SIS"/>
    <property type="match status" value="1"/>
</dbReference>
<name>A0A8J3FW56_9PSEU</name>
<accession>A0A8J3FW56</accession>
<dbReference type="RefSeq" id="WP_189060967.1">
    <property type="nucleotide sequence ID" value="NZ_BMMK01000031.1"/>
</dbReference>
<feature type="domain" description="SIS" evidence="1">
    <location>
        <begin position="34"/>
        <end position="208"/>
    </location>
</feature>
<gene>
    <name evidence="2" type="ORF">GCM10012275_51140</name>
</gene>
<organism evidence="2 3">
    <name type="scientific">Longimycelium tulufanense</name>
    <dbReference type="NCBI Taxonomy" id="907463"/>
    <lineage>
        <taxon>Bacteria</taxon>
        <taxon>Bacillati</taxon>
        <taxon>Actinomycetota</taxon>
        <taxon>Actinomycetes</taxon>
        <taxon>Pseudonocardiales</taxon>
        <taxon>Pseudonocardiaceae</taxon>
        <taxon>Longimycelium</taxon>
    </lineage>
</organism>
<dbReference type="NCBIfam" id="NF002805">
    <property type="entry name" value="PRK02947.1"/>
    <property type="match status" value="1"/>
</dbReference>
<dbReference type="Proteomes" id="UP000637578">
    <property type="component" value="Unassembled WGS sequence"/>
</dbReference>
<dbReference type="Gene3D" id="3.40.50.10490">
    <property type="entry name" value="Glucose-6-phosphate isomerase like protein, domain 1"/>
    <property type="match status" value="1"/>
</dbReference>
<dbReference type="AlphaFoldDB" id="A0A8J3FW56"/>
<dbReference type="EMBL" id="BMMK01000031">
    <property type="protein sequence ID" value="GGM74209.1"/>
    <property type="molecule type" value="Genomic_DNA"/>
</dbReference>
<sequence>MSAPGSGYGEAVRAYLQRVEQHNSTAVDRAADLLLECVRAGGCIHTGGAGHSLAAVAETFFRAGGLACIRPLYHPDLLPLHGALASTVAERRSGLAEQVLAEAAPGEHDVVVVFSSSGVNAFPVELAALARRAGHPVLAVTSPAATRAAPRRAGSTLSEQATLILDSLVPPGDVTHPAHDPVTAPISTLAVVFLWNAVLVRLIDRAAAEDVELPLWRSSNVVGNDEWNKALIARYQHRIPQL</sequence>
<dbReference type="Pfam" id="PF13580">
    <property type="entry name" value="SIS_2"/>
    <property type="match status" value="1"/>
</dbReference>
<keyword evidence="3" id="KW-1185">Reference proteome</keyword>
<reference evidence="2" key="2">
    <citation type="submission" date="2020-09" db="EMBL/GenBank/DDBJ databases">
        <authorList>
            <person name="Sun Q."/>
            <person name="Zhou Y."/>
        </authorList>
    </citation>
    <scope>NUCLEOTIDE SEQUENCE</scope>
    <source>
        <strain evidence="2">CGMCC 4.5737</strain>
    </source>
</reference>
<evidence type="ECO:0000313" key="2">
    <source>
        <dbReference type="EMBL" id="GGM74209.1"/>
    </source>
</evidence>
<comment type="caution">
    <text evidence="2">The sequence shown here is derived from an EMBL/GenBank/DDBJ whole genome shotgun (WGS) entry which is preliminary data.</text>
</comment>
<dbReference type="InterPro" id="IPR046348">
    <property type="entry name" value="SIS_dom_sf"/>
</dbReference>
<dbReference type="InterPro" id="IPR001347">
    <property type="entry name" value="SIS_dom"/>
</dbReference>
<protein>
    <submittedName>
        <fullName evidence="2">SIS domain-containing protein</fullName>
    </submittedName>
</protein>
<evidence type="ECO:0000259" key="1">
    <source>
        <dbReference type="PROSITE" id="PS51464"/>
    </source>
</evidence>
<dbReference type="GO" id="GO:1901135">
    <property type="term" value="P:carbohydrate derivative metabolic process"/>
    <property type="evidence" value="ECO:0007669"/>
    <property type="project" value="InterPro"/>
</dbReference>
<reference evidence="2" key="1">
    <citation type="journal article" date="2014" name="Int. J. Syst. Evol. Microbiol.">
        <title>Complete genome sequence of Corynebacterium casei LMG S-19264T (=DSM 44701T), isolated from a smear-ripened cheese.</title>
        <authorList>
            <consortium name="US DOE Joint Genome Institute (JGI-PGF)"/>
            <person name="Walter F."/>
            <person name="Albersmeier A."/>
            <person name="Kalinowski J."/>
            <person name="Ruckert C."/>
        </authorList>
    </citation>
    <scope>NUCLEOTIDE SEQUENCE</scope>
    <source>
        <strain evidence="2">CGMCC 4.5737</strain>
    </source>
</reference>
<dbReference type="SUPFAM" id="SSF53697">
    <property type="entry name" value="SIS domain"/>
    <property type="match status" value="1"/>
</dbReference>
<evidence type="ECO:0000313" key="3">
    <source>
        <dbReference type="Proteomes" id="UP000637578"/>
    </source>
</evidence>
<dbReference type="GO" id="GO:0097367">
    <property type="term" value="F:carbohydrate derivative binding"/>
    <property type="evidence" value="ECO:0007669"/>
    <property type="project" value="InterPro"/>
</dbReference>